<feature type="compositionally biased region" description="Low complexity" evidence="1">
    <location>
        <begin position="416"/>
        <end position="433"/>
    </location>
</feature>
<gene>
    <name evidence="2" type="ORF">HYH02_008126</name>
</gene>
<dbReference type="OrthoDB" id="2684236at2759"/>
<proteinExistence type="predicted"/>
<comment type="caution">
    <text evidence="2">The sequence shown here is derived from an EMBL/GenBank/DDBJ whole genome shotgun (WGS) entry which is preliminary data.</text>
</comment>
<evidence type="ECO:0000313" key="3">
    <source>
        <dbReference type="Proteomes" id="UP000613740"/>
    </source>
</evidence>
<accession>A0A835WGF7</accession>
<dbReference type="EMBL" id="JAEHOD010000024">
    <property type="protein sequence ID" value="KAG2446972.1"/>
    <property type="molecule type" value="Genomic_DNA"/>
</dbReference>
<feature type="region of interest" description="Disordered" evidence="1">
    <location>
        <begin position="593"/>
        <end position="614"/>
    </location>
</feature>
<feature type="region of interest" description="Disordered" evidence="1">
    <location>
        <begin position="416"/>
        <end position="452"/>
    </location>
</feature>
<organism evidence="2 3">
    <name type="scientific">Chlamydomonas schloesseri</name>
    <dbReference type="NCBI Taxonomy" id="2026947"/>
    <lineage>
        <taxon>Eukaryota</taxon>
        <taxon>Viridiplantae</taxon>
        <taxon>Chlorophyta</taxon>
        <taxon>core chlorophytes</taxon>
        <taxon>Chlorophyceae</taxon>
        <taxon>CS clade</taxon>
        <taxon>Chlamydomonadales</taxon>
        <taxon>Chlamydomonadaceae</taxon>
        <taxon>Chlamydomonas</taxon>
    </lineage>
</organism>
<dbReference type="PANTHER" id="PTHR34365">
    <property type="entry name" value="ENOLASE (DUF1399)"/>
    <property type="match status" value="1"/>
</dbReference>
<dbReference type="PANTHER" id="PTHR34365:SF7">
    <property type="entry name" value="GLYCINE-RICH DOMAIN-CONTAINING PROTEIN 1"/>
    <property type="match status" value="1"/>
</dbReference>
<protein>
    <submittedName>
        <fullName evidence="2">Uncharacterized protein</fullName>
    </submittedName>
</protein>
<sequence length="648" mass="67271">MAASGENLAWFNVDTSVADFLRLLHAADCFPRGGLYSGYYAIQAAQRYERFWTAVLKEPAAGAAPLPPLDVAYTWLVHRQDPVGYKAALTALGVERRHPASEAQAFGFSVDRADRKAWKAAAGAHEQWPPPAPGSPYDADHEVLARGVPNYAMGLANSMGHFSRLLHTWLRPHFLDMKFLERAWERFTKFLRLHAAHPQEVLVPAADIALIWHTYLGLSDKYEEMCARVFSELPANQPALWRPDYLTLLPDQIPAAYGKTAALYTAAFGGVPYADPDTAWVGPEVPYPLAAPASPVAAFLGALDDNPKASEQAPAIARAAAKLGEGQPWVTAVVPRAGAHSLYLAWLASRRAEHYYEDATCGRCCWTSSAAVHAKALSTGVAAAVSCAYFLDLPVTAKHPYLKAITVRSGLWQPQHPAAGGAPANNGAAAHHQPPQPPPAFSPTDPERTLGPSQAHLLAGVSQLLGGGAGMAAAVVRGGKGGAAADVAPLWSILGAKGGADKAQAYYRVAWALAAATDVGRMQRAYQHRKHNARDDDHVYYYGTTDYYQANTLWYAYGADAYTFDDPRRNSSNGMIAVGGGGYDGGGGGWSGGDGGGGGWSGGDGGGGFSSGDGGGGGGGCGGGGGGGGCGGGGGGGGCGGGGGGGGD</sequence>
<evidence type="ECO:0000313" key="2">
    <source>
        <dbReference type="EMBL" id="KAG2446972.1"/>
    </source>
</evidence>
<reference evidence="2" key="1">
    <citation type="journal article" date="2020" name="bioRxiv">
        <title>Comparative genomics of Chlamydomonas.</title>
        <authorList>
            <person name="Craig R.J."/>
            <person name="Hasan A.R."/>
            <person name="Ness R.W."/>
            <person name="Keightley P.D."/>
        </authorList>
    </citation>
    <scope>NUCLEOTIDE SEQUENCE</scope>
    <source>
        <strain evidence="2">CCAP 11/173</strain>
    </source>
</reference>
<dbReference type="Proteomes" id="UP000613740">
    <property type="component" value="Unassembled WGS sequence"/>
</dbReference>
<evidence type="ECO:0000256" key="1">
    <source>
        <dbReference type="SAM" id="MobiDB-lite"/>
    </source>
</evidence>
<dbReference type="Pfam" id="PF07173">
    <property type="entry name" value="GRDP-like"/>
    <property type="match status" value="1"/>
</dbReference>
<dbReference type="InterPro" id="IPR009836">
    <property type="entry name" value="GRDP-like"/>
</dbReference>
<dbReference type="AlphaFoldDB" id="A0A835WGF7"/>
<keyword evidence="3" id="KW-1185">Reference proteome</keyword>
<name>A0A835WGF7_9CHLO</name>